<protein>
    <submittedName>
        <fullName evidence="1">Uncharacterized protein</fullName>
    </submittedName>
</protein>
<feature type="non-terminal residue" evidence="1">
    <location>
        <position position="87"/>
    </location>
</feature>
<name>A0A383BC48_9ZZZZ</name>
<organism evidence="1">
    <name type="scientific">marine metagenome</name>
    <dbReference type="NCBI Taxonomy" id="408172"/>
    <lineage>
        <taxon>unclassified sequences</taxon>
        <taxon>metagenomes</taxon>
        <taxon>ecological metagenomes</taxon>
    </lineage>
</organism>
<reference evidence="1" key="1">
    <citation type="submission" date="2018-05" db="EMBL/GenBank/DDBJ databases">
        <authorList>
            <person name="Lanie J.A."/>
            <person name="Ng W.-L."/>
            <person name="Kazmierczak K.M."/>
            <person name="Andrzejewski T.M."/>
            <person name="Davidsen T.M."/>
            <person name="Wayne K.J."/>
            <person name="Tettelin H."/>
            <person name="Glass J.I."/>
            <person name="Rusch D."/>
            <person name="Podicherti R."/>
            <person name="Tsui H.-C.T."/>
            <person name="Winkler M.E."/>
        </authorList>
    </citation>
    <scope>NUCLEOTIDE SEQUENCE</scope>
</reference>
<dbReference type="AlphaFoldDB" id="A0A383BC48"/>
<evidence type="ECO:0000313" key="1">
    <source>
        <dbReference type="EMBL" id="SVE17018.1"/>
    </source>
</evidence>
<dbReference type="EMBL" id="UINC01198864">
    <property type="protein sequence ID" value="SVE17018.1"/>
    <property type="molecule type" value="Genomic_DNA"/>
</dbReference>
<sequence>HRVYRFYSDLGRAVRGAPYRRHSLGGDVVDGPGQRYRPGHYGLAVRCRRHGGNSGHYFRRLGLRRMAVADGRDPALEGIAGRTRQGL</sequence>
<gene>
    <name evidence="1" type="ORF">METZ01_LOCUS469872</name>
</gene>
<accession>A0A383BC48</accession>
<proteinExistence type="predicted"/>
<feature type="non-terminal residue" evidence="1">
    <location>
        <position position="1"/>
    </location>
</feature>